<dbReference type="PANTHER" id="PTHR24363:SF0">
    <property type="entry name" value="SERINE_THREONINE KINASE LIKE DOMAIN CONTAINING 1"/>
    <property type="match status" value="1"/>
</dbReference>
<evidence type="ECO:0000256" key="6">
    <source>
        <dbReference type="ARBA" id="ARBA00022741"/>
    </source>
</evidence>
<dbReference type="SUPFAM" id="SSF56112">
    <property type="entry name" value="Protein kinase-like (PK-like)"/>
    <property type="match status" value="1"/>
</dbReference>
<feature type="transmembrane region" description="Helical" evidence="14">
    <location>
        <begin position="346"/>
        <end position="364"/>
    </location>
</feature>
<evidence type="ECO:0000256" key="7">
    <source>
        <dbReference type="ARBA" id="ARBA00022777"/>
    </source>
</evidence>
<evidence type="ECO:0000256" key="2">
    <source>
        <dbReference type="ARBA" id="ARBA00012513"/>
    </source>
</evidence>
<dbReference type="PROSITE" id="PS50011">
    <property type="entry name" value="PROTEIN_KINASE_DOM"/>
    <property type="match status" value="1"/>
</dbReference>
<dbReference type="GO" id="GO:0016301">
    <property type="term" value="F:kinase activity"/>
    <property type="evidence" value="ECO:0007669"/>
    <property type="project" value="UniProtKB-KW"/>
</dbReference>
<evidence type="ECO:0000256" key="8">
    <source>
        <dbReference type="ARBA" id="ARBA00022840"/>
    </source>
</evidence>
<evidence type="ECO:0000259" key="15">
    <source>
        <dbReference type="PROSITE" id="PS50011"/>
    </source>
</evidence>
<comment type="caution">
    <text evidence="16">The sequence shown here is derived from an EMBL/GenBank/DDBJ whole genome shotgun (WGS) entry which is preliminary data.</text>
</comment>
<evidence type="ECO:0000256" key="12">
    <source>
        <dbReference type="ARBA" id="ARBA00048679"/>
    </source>
</evidence>
<keyword evidence="3" id="KW-0723">Serine/threonine-protein kinase</keyword>
<name>A0ABR9VCG6_9CYAN</name>
<dbReference type="EMBL" id="JADEWB010000010">
    <property type="protein sequence ID" value="MBE9235110.1"/>
    <property type="molecule type" value="Genomic_DNA"/>
</dbReference>
<dbReference type="InterPro" id="IPR017441">
    <property type="entry name" value="Protein_kinase_ATP_BS"/>
</dbReference>
<feature type="transmembrane region" description="Helical" evidence="14">
    <location>
        <begin position="400"/>
        <end position="419"/>
    </location>
</feature>
<evidence type="ECO:0000256" key="4">
    <source>
        <dbReference type="ARBA" id="ARBA00022679"/>
    </source>
</evidence>
<evidence type="ECO:0000313" key="16">
    <source>
        <dbReference type="EMBL" id="MBE9235110.1"/>
    </source>
</evidence>
<dbReference type="InterPro" id="IPR000719">
    <property type="entry name" value="Prot_kinase_dom"/>
</dbReference>
<sequence>MIGQLLNERYKIIERLGTGGFGETYIAEDKSRFNHRCVVKRLRPQPQANTRWVEEAFQKEAYTLQRLQHDQIPQLLAFFNENNEFFLVQELIDGRNLGQILTPGKGWTEHEVIFLLRDILQVLAFVHQERTIHRDIKPANLIIRNSDKKIFLIDFGAVKEVTTQVYDNEGKVIEAIGVGTPGYMAPEQARGTPDLCSDIYAVGIVAIEALIGKRPVVDSRTLKVIWQDQLEVSVRDDLVQFLTKMVDPIPYRRYQSALEALPIANNLTQTIISPPPPYQSDLEALSIANNLTQTIISPPPPPPPPPIKYAGFSMRLVAEILDITIVGIPSFVFTELDNANYPQDQFWVRLLVCYVILGFVYSTVMESSQFQGTVGKLLLGIVVTDINGTSLTFEQCAKRYFCKLLSYLTLFIGFFMAGFTKKKTTLHDLISGSLVIRK</sequence>
<keyword evidence="5 14" id="KW-0812">Transmembrane</keyword>
<dbReference type="Gene3D" id="1.10.510.10">
    <property type="entry name" value="Transferase(Phosphotransferase) domain 1"/>
    <property type="match status" value="1"/>
</dbReference>
<keyword evidence="10 14" id="KW-0472">Membrane</keyword>
<dbReference type="PROSITE" id="PS00107">
    <property type="entry name" value="PROTEIN_KINASE_ATP"/>
    <property type="match status" value="1"/>
</dbReference>
<protein>
    <recommendedName>
        <fullName evidence="2">non-specific serine/threonine protein kinase</fullName>
        <ecNumber evidence="2">2.7.11.1</ecNumber>
    </recommendedName>
</protein>
<keyword evidence="8 13" id="KW-0067">ATP-binding</keyword>
<dbReference type="InterPro" id="IPR010432">
    <property type="entry name" value="RDD"/>
</dbReference>
<evidence type="ECO:0000256" key="5">
    <source>
        <dbReference type="ARBA" id="ARBA00022692"/>
    </source>
</evidence>
<evidence type="ECO:0000256" key="14">
    <source>
        <dbReference type="SAM" id="Phobius"/>
    </source>
</evidence>
<keyword evidence="4" id="KW-0808">Transferase</keyword>
<dbReference type="CDD" id="cd14014">
    <property type="entry name" value="STKc_PknB_like"/>
    <property type="match status" value="1"/>
</dbReference>
<evidence type="ECO:0000256" key="1">
    <source>
        <dbReference type="ARBA" id="ARBA00004141"/>
    </source>
</evidence>
<comment type="subcellular location">
    <subcellularLocation>
        <location evidence="1">Membrane</location>
        <topology evidence="1">Multi-pass membrane protein</topology>
    </subcellularLocation>
</comment>
<evidence type="ECO:0000256" key="13">
    <source>
        <dbReference type="PROSITE-ProRule" id="PRU10141"/>
    </source>
</evidence>
<dbReference type="InterPro" id="IPR011009">
    <property type="entry name" value="Kinase-like_dom_sf"/>
</dbReference>
<evidence type="ECO:0000256" key="10">
    <source>
        <dbReference type="ARBA" id="ARBA00023136"/>
    </source>
</evidence>
<evidence type="ECO:0000256" key="3">
    <source>
        <dbReference type="ARBA" id="ARBA00022527"/>
    </source>
</evidence>
<evidence type="ECO:0000256" key="11">
    <source>
        <dbReference type="ARBA" id="ARBA00047899"/>
    </source>
</evidence>
<dbReference type="Gene3D" id="3.30.200.20">
    <property type="entry name" value="Phosphorylase Kinase, domain 1"/>
    <property type="match status" value="1"/>
</dbReference>
<dbReference type="Proteomes" id="UP000606776">
    <property type="component" value="Unassembled WGS sequence"/>
</dbReference>
<dbReference type="PANTHER" id="PTHR24363">
    <property type="entry name" value="SERINE/THREONINE PROTEIN KINASE"/>
    <property type="match status" value="1"/>
</dbReference>
<dbReference type="SMART" id="SM00220">
    <property type="entry name" value="S_TKc"/>
    <property type="match status" value="1"/>
</dbReference>
<proteinExistence type="predicted"/>
<feature type="domain" description="Protein kinase" evidence="15">
    <location>
        <begin position="10"/>
        <end position="272"/>
    </location>
</feature>
<comment type="catalytic activity">
    <reaction evidence="11">
        <text>L-threonyl-[protein] + ATP = O-phospho-L-threonyl-[protein] + ADP + H(+)</text>
        <dbReference type="Rhea" id="RHEA:46608"/>
        <dbReference type="Rhea" id="RHEA-COMP:11060"/>
        <dbReference type="Rhea" id="RHEA-COMP:11605"/>
        <dbReference type="ChEBI" id="CHEBI:15378"/>
        <dbReference type="ChEBI" id="CHEBI:30013"/>
        <dbReference type="ChEBI" id="CHEBI:30616"/>
        <dbReference type="ChEBI" id="CHEBI:61977"/>
        <dbReference type="ChEBI" id="CHEBI:456216"/>
        <dbReference type="EC" id="2.7.11.1"/>
    </reaction>
</comment>
<comment type="catalytic activity">
    <reaction evidence="12">
        <text>L-seryl-[protein] + ATP = O-phospho-L-seryl-[protein] + ADP + H(+)</text>
        <dbReference type="Rhea" id="RHEA:17989"/>
        <dbReference type="Rhea" id="RHEA-COMP:9863"/>
        <dbReference type="Rhea" id="RHEA-COMP:11604"/>
        <dbReference type="ChEBI" id="CHEBI:15378"/>
        <dbReference type="ChEBI" id="CHEBI:29999"/>
        <dbReference type="ChEBI" id="CHEBI:30616"/>
        <dbReference type="ChEBI" id="CHEBI:83421"/>
        <dbReference type="ChEBI" id="CHEBI:456216"/>
        <dbReference type="EC" id="2.7.11.1"/>
    </reaction>
</comment>
<keyword evidence="17" id="KW-1185">Reference proteome</keyword>
<keyword evidence="9 14" id="KW-1133">Transmembrane helix</keyword>
<keyword evidence="6 13" id="KW-0547">Nucleotide-binding</keyword>
<evidence type="ECO:0000256" key="9">
    <source>
        <dbReference type="ARBA" id="ARBA00022989"/>
    </source>
</evidence>
<dbReference type="Pfam" id="PF06271">
    <property type="entry name" value="RDD"/>
    <property type="match status" value="1"/>
</dbReference>
<keyword evidence="7 16" id="KW-0418">Kinase</keyword>
<dbReference type="EC" id="2.7.11.1" evidence="2"/>
<gene>
    <name evidence="16" type="ORF">IQ227_03395</name>
</gene>
<reference evidence="16 17" key="1">
    <citation type="submission" date="2020-10" db="EMBL/GenBank/DDBJ databases">
        <authorList>
            <person name="Castelo-Branco R."/>
            <person name="Eusebio N."/>
            <person name="Adriana R."/>
            <person name="Vieira A."/>
            <person name="Brugerolle De Fraissinette N."/>
            <person name="Rezende De Castro R."/>
            <person name="Schneider M.P."/>
            <person name="Vasconcelos V."/>
            <person name="Leao P.N."/>
        </authorList>
    </citation>
    <scope>NUCLEOTIDE SEQUENCE [LARGE SCALE GENOMIC DNA]</scope>
    <source>
        <strain evidence="16 17">LEGE 00250</strain>
    </source>
</reference>
<feature type="binding site" evidence="13">
    <location>
        <position position="40"/>
    </location>
    <ligand>
        <name>ATP</name>
        <dbReference type="ChEBI" id="CHEBI:30616"/>
    </ligand>
</feature>
<organism evidence="16 17">
    <name type="scientific">Sphaerospermopsis aphanizomenoides LEGE 00250</name>
    <dbReference type="NCBI Taxonomy" id="2777972"/>
    <lineage>
        <taxon>Bacteria</taxon>
        <taxon>Bacillati</taxon>
        <taxon>Cyanobacteriota</taxon>
        <taxon>Cyanophyceae</taxon>
        <taxon>Nostocales</taxon>
        <taxon>Aphanizomenonaceae</taxon>
        <taxon>Sphaerospermopsis</taxon>
        <taxon>Sphaerospermopsis aphanizomenoides</taxon>
    </lineage>
</organism>
<evidence type="ECO:0000313" key="17">
    <source>
        <dbReference type="Proteomes" id="UP000606776"/>
    </source>
</evidence>
<feature type="transmembrane region" description="Helical" evidence="14">
    <location>
        <begin position="316"/>
        <end position="334"/>
    </location>
</feature>
<dbReference type="RefSeq" id="WP_193941796.1">
    <property type="nucleotide sequence ID" value="NZ_JADEWB010000010.1"/>
</dbReference>
<dbReference type="Pfam" id="PF00069">
    <property type="entry name" value="Pkinase"/>
    <property type="match status" value="1"/>
</dbReference>
<accession>A0ABR9VCG6</accession>